<comment type="function">
    <text evidence="5 6">Cell division protein that is involved in the assembly of the Z ring. May serve as a membrane anchor for the Z ring.</text>
</comment>
<dbReference type="NCBIfam" id="TIGR01174">
    <property type="entry name" value="ftsA"/>
    <property type="match status" value="1"/>
</dbReference>
<dbReference type="InterPro" id="IPR020823">
    <property type="entry name" value="Cell_div_FtsA"/>
</dbReference>
<protein>
    <recommendedName>
        <fullName evidence="5 6">Cell division protein FtsA</fullName>
    </recommendedName>
</protein>
<dbReference type="Proteomes" id="UP000594688">
    <property type="component" value="Chromosome"/>
</dbReference>
<dbReference type="EMBL" id="CP048685">
    <property type="protein sequence ID" value="QPJ60677.1"/>
    <property type="molecule type" value="Genomic_DNA"/>
</dbReference>
<dbReference type="InterPro" id="IPR003494">
    <property type="entry name" value="SHS2_FtsA"/>
</dbReference>
<evidence type="ECO:0000259" key="7">
    <source>
        <dbReference type="SMART" id="SM00842"/>
    </source>
</evidence>
<dbReference type="CDD" id="cd24048">
    <property type="entry name" value="ASKHA_NBD_FtsA"/>
    <property type="match status" value="1"/>
</dbReference>
<dbReference type="Pfam" id="PF14450">
    <property type="entry name" value="FtsA"/>
    <property type="match status" value="2"/>
</dbReference>
<name>A0A7T0BTE9_9BACT</name>
<dbReference type="Pfam" id="PF02491">
    <property type="entry name" value="SHS2_FTSA"/>
    <property type="match status" value="1"/>
</dbReference>
<keyword evidence="2 5" id="KW-0132">Cell division</keyword>
<comment type="similarity">
    <text evidence="5 6">Belongs to the FtsA/MreB family.</text>
</comment>
<accession>A0A7T0BTE9</accession>
<dbReference type="SUPFAM" id="SSF53067">
    <property type="entry name" value="Actin-like ATPase domain"/>
    <property type="match status" value="2"/>
</dbReference>
<keyword evidence="3 5" id="KW-0472">Membrane</keyword>
<evidence type="ECO:0000256" key="2">
    <source>
        <dbReference type="ARBA" id="ARBA00022618"/>
    </source>
</evidence>
<dbReference type="PANTHER" id="PTHR32432:SF4">
    <property type="entry name" value="CELL DIVISION PROTEIN FTSA"/>
    <property type="match status" value="1"/>
</dbReference>
<evidence type="ECO:0000256" key="5">
    <source>
        <dbReference type="HAMAP-Rule" id="MF_02033"/>
    </source>
</evidence>
<dbReference type="GO" id="GO:0009898">
    <property type="term" value="C:cytoplasmic side of plasma membrane"/>
    <property type="evidence" value="ECO:0007669"/>
    <property type="project" value="UniProtKB-UniRule"/>
</dbReference>
<organism evidence="8 9">
    <name type="scientific">Candidatus Nitronauta litoralis</name>
    <dbReference type="NCBI Taxonomy" id="2705533"/>
    <lineage>
        <taxon>Bacteria</taxon>
        <taxon>Pseudomonadati</taxon>
        <taxon>Nitrospinota/Tectimicrobiota group</taxon>
        <taxon>Nitrospinota</taxon>
        <taxon>Nitrospinia</taxon>
        <taxon>Nitrospinales</taxon>
        <taxon>Nitrospinaceae</taxon>
        <taxon>Candidatus Nitronauta</taxon>
    </lineage>
</organism>
<evidence type="ECO:0000313" key="8">
    <source>
        <dbReference type="EMBL" id="QPJ60677.1"/>
    </source>
</evidence>
<dbReference type="KEGG" id="nli:G3M70_01740"/>
<evidence type="ECO:0000313" key="9">
    <source>
        <dbReference type="Proteomes" id="UP000594688"/>
    </source>
</evidence>
<evidence type="ECO:0000256" key="1">
    <source>
        <dbReference type="ARBA" id="ARBA00022475"/>
    </source>
</evidence>
<evidence type="ECO:0000256" key="6">
    <source>
        <dbReference type="PIRNR" id="PIRNR003101"/>
    </source>
</evidence>
<dbReference type="Gene3D" id="3.30.420.40">
    <property type="match status" value="2"/>
</dbReference>
<dbReference type="FunFam" id="3.30.1490.110:FF:000001">
    <property type="entry name" value="Cell division protein FtsA"/>
    <property type="match status" value="1"/>
</dbReference>
<reference evidence="8 9" key="1">
    <citation type="submission" date="2020-02" db="EMBL/GenBank/DDBJ databases">
        <title>Genomic and physiological characterization of two novel Nitrospinaceae genera.</title>
        <authorList>
            <person name="Mueller A.J."/>
            <person name="Jung M.-Y."/>
            <person name="Strachan C.R."/>
            <person name="Herbold C.W."/>
            <person name="Kirkegaard R.H."/>
            <person name="Daims H."/>
        </authorList>
    </citation>
    <scope>NUCLEOTIDE SEQUENCE [LARGE SCALE GENOMIC DNA]</scope>
    <source>
        <strain evidence="8">EB</strain>
    </source>
</reference>
<dbReference type="InterPro" id="IPR050696">
    <property type="entry name" value="FtsA/MreB"/>
</dbReference>
<keyword evidence="1 5" id="KW-1003">Cell membrane</keyword>
<gene>
    <name evidence="5 8" type="primary">ftsA</name>
    <name evidence="8" type="ORF">G3M70_01740</name>
</gene>
<dbReference type="HAMAP" id="MF_02033">
    <property type="entry name" value="FtsA"/>
    <property type="match status" value="1"/>
</dbReference>
<dbReference type="PIRSF" id="PIRSF003101">
    <property type="entry name" value="FtsA"/>
    <property type="match status" value="1"/>
</dbReference>
<sequence>MSKHHKLVVGLDIGTTKICCIIAEVSSHGDIEIIGLGQAPSRGLRKGVVVNIESTVESIKHAVEEAELMAGTEVESVFVGIAGGHIRSLNSHGIIAVKNREINAQDMERVIEAAKAIAIPLDREVIHVLPQEYIVDNQDGIKTPLGMAGVRLEAKVHIVTAAVTSAQNIVKCVNRAGLGVTDIVLEQLASSESVLSADEKELGVAIIDIGGGTSDLAIFYQGSIKHTSVLAIAGAQMTNDIAIGLRTPNTEAEKIKHVHGCAYSALVDEDDHIEVPGVGGRNDMAISRHILSQIIEARTLEMFEMLNHEIETSGFRDLISSGIVLTGGTSSLRGMAALAEEIFQMPVRVGTPTGFAGLVDVVNSPVYATSTGLIHYGVRSHRQGNVQELQGRNLFDKIFSRMKGWAEEFF</sequence>
<dbReference type="PANTHER" id="PTHR32432">
    <property type="entry name" value="CELL DIVISION PROTEIN FTSA-RELATED"/>
    <property type="match status" value="1"/>
</dbReference>
<evidence type="ECO:0000256" key="3">
    <source>
        <dbReference type="ARBA" id="ARBA00023136"/>
    </source>
</evidence>
<dbReference type="InterPro" id="IPR043129">
    <property type="entry name" value="ATPase_NBD"/>
</dbReference>
<dbReference type="GO" id="GO:0032153">
    <property type="term" value="C:cell division site"/>
    <property type="evidence" value="ECO:0007669"/>
    <property type="project" value="UniProtKB-UniRule"/>
</dbReference>
<comment type="subunit">
    <text evidence="5">Self-interacts. Interacts with FtsZ.</text>
</comment>
<dbReference type="SMART" id="SM00842">
    <property type="entry name" value="FtsA"/>
    <property type="match status" value="1"/>
</dbReference>
<proteinExistence type="inferred from homology"/>
<dbReference type="GO" id="GO:0043093">
    <property type="term" value="P:FtsZ-dependent cytokinesis"/>
    <property type="evidence" value="ECO:0007669"/>
    <property type="project" value="UniProtKB-UniRule"/>
</dbReference>
<dbReference type="Gene3D" id="3.30.1490.110">
    <property type="match status" value="1"/>
</dbReference>
<comment type="subcellular location">
    <subcellularLocation>
        <location evidence="5">Cell membrane</location>
        <topology evidence="5">Peripheral membrane protein</topology>
        <orientation evidence="5">Cytoplasmic side</orientation>
    </subcellularLocation>
    <text evidence="5">Localizes to the Z ring in an FtsZ-dependent manner. Targeted to the membrane through a conserved C-terminal amphipathic helix.</text>
</comment>
<dbReference type="AlphaFoldDB" id="A0A7T0BTE9"/>
<evidence type="ECO:0000256" key="4">
    <source>
        <dbReference type="ARBA" id="ARBA00023306"/>
    </source>
</evidence>
<feature type="domain" description="SHS2" evidence="7">
    <location>
        <begin position="8"/>
        <end position="194"/>
    </location>
</feature>
<keyword evidence="4 5" id="KW-0131">Cell cycle</keyword>